<dbReference type="PANTHER" id="PTHR23507:SF1">
    <property type="entry name" value="FI18259P1-RELATED"/>
    <property type="match status" value="1"/>
</dbReference>
<dbReference type="InParanoid" id="K5UJI5"/>
<protein>
    <recommendedName>
        <fullName evidence="8">Major facilitator superfamily (MFS) profile domain-containing protein</fullName>
    </recommendedName>
</protein>
<evidence type="ECO:0000313" key="6">
    <source>
        <dbReference type="EMBL" id="EKM49726.1"/>
    </source>
</evidence>
<feature type="non-terminal residue" evidence="6">
    <location>
        <position position="1"/>
    </location>
</feature>
<keyword evidence="7" id="KW-1185">Reference proteome</keyword>
<sequence>MYRLLSAVYEWRAHSSAILPLAFFQAVAQGLSSLPSIYLFRAIRCEEYRATTPPHMFEDDICRSPIVQKAYSKDIIIYTTVSAVLSVVLAGPYGRVSDIRGRKRALTISATLNALGNVWLVLCSFFATLRSPWLVQLAAVLQGLGGGFSIITAIQNAAITDTSAPSE</sequence>
<dbReference type="GeneID" id="18913482"/>
<keyword evidence="3 5" id="KW-1133">Transmembrane helix</keyword>
<dbReference type="KEGG" id="pco:PHACADRAFT_214248"/>
<dbReference type="GO" id="GO:0016020">
    <property type="term" value="C:membrane"/>
    <property type="evidence" value="ECO:0007669"/>
    <property type="project" value="UniProtKB-SubCell"/>
</dbReference>
<dbReference type="HOGENOM" id="CLU_1598481_0_0_1"/>
<evidence type="ECO:0000313" key="7">
    <source>
        <dbReference type="Proteomes" id="UP000008370"/>
    </source>
</evidence>
<keyword evidence="2 5" id="KW-0812">Transmembrane</keyword>
<accession>K5UJI5</accession>
<organism evidence="6 7">
    <name type="scientific">Phanerochaete carnosa (strain HHB-10118-sp)</name>
    <name type="common">White-rot fungus</name>
    <name type="synonym">Peniophora carnosa</name>
    <dbReference type="NCBI Taxonomy" id="650164"/>
    <lineage>
        <taxon>Eukaryota</taxon>
        <taxon>Fungi</taxon>
        <taxon>Dikarya</taxon>
        <taxon>Basidiomycota</taxon>
        <taxon>Agaricomycotina</taxon>
        <taxon>Agaricomycetes</taxon>
        <taxon>Polyporales</taxon>
        <taxon>Phanerochaetaceae</taxon>
        <taxon>Phanerochaete</taxon>
    </lineage>
</organism>
<evidence type="ECO:0000256" key="3">
    <source>
        <dbReference type="ARBA" id="ARBA00022989"/>
    </source>
</evidence>
<evidence type="ECO:0000256" key="4">
    <source>
        <dbReference type="ARBA" id="ARBA00023136"/>
    </source>
</evidence>
<evidence type="ECO:0000256" key="1">
    <source>
        <dbReference type="ARBA" id="ARBA00004141"/>
    </source>
</evidence>
<dbReference type="InterPro" id="IPR011701">
    <property type="entry name" value="MFS"/>
</dbReference>
<evidence type="ECO:0008006" key="8">
    <source>
        <dbReference type="Google" id="ProtNLM"/>
    </source>
</evidence>
<proteinExistence type="predicted"/>
<feature type="transmembrane region" description="Helical" evidence="5">
    <location>
        <begin position="133"/>
        <end position="154"/>
    </location>
</feature>
<dbReference type="SUPFAM" id="SSF103473">
    <property type="entry name" value="MFS general substrate transporter"/>
    <property type="match status" value="1"/>
</dbReference>
<dbReference type="AlphaFoldDB" id="K5UJI5"/>
<gene>
    <name evidence="6" type="ORF">PHACADRAFT_214248</name>
</gene>
<dbReference type="Pfam" id="PF07690">
    <property type="entry name" value="MFS_1"/>
    <property type="match status" value="1"/>
</dbReference>
<dbReference type="RefSeq" id="XP_007401781.1">
    <property type="nucleotide sequence ID" value="XM_007401719.1"/>
</dbReference>
<dbReference type="Proteomes" id="UP000008370">
    <property type="component" value="Unassembled WGS sequence"/>
</dbReference>
<feature type="transmembrane region" description="Helical" evidence="5">
    <location>
        <begin position="75"/>
        <end position="93"/>
    </location>
</feature>
<evidence type="ECO:0000256" key="2">
    <source>
        <dbReference type="ARBA" id="ARBA00022692"/>
    </source>
</evidence>
<dbReference type="PANTHER" id="PTHR23507">
    <property type="entry name" value="ZGC:174356"/>
    <property type="match status" value="1"/>
</dbReference>
<dbReference type="OrthoDB" id="2771363at2759"/>
<comment type="subcellular location">
    <subcellularLocation>
        <location evidence="1">Membrane</location>
        <topology evidence="1">Multi-pass membrane protein</topology>
    </subcellularLocation>
</comment>
<reference evidence="6 7" key="1">
    <citation type="journal article" date="2012" name="BMC Genomics">
        <title>Comparative genomics of the white-rot fungi, Phanerochaete carnosa and P. chrysosporium, to elucidate the genetic basis of the distinct wood types they colonize.</title>
        <authorList>
            <person name="Suzuki H."/>
            <person name="MacDonald J."/>
            <person name="Syed K."/>
            <person name="Salamov A."/>
            <person name="Hori C."/>
            <person name="Aerts A."/>
            <person name="Henrissat B."/>
            <person name="Wiebenga A."/>
            <person name="vanKuyk P.A."/>
            <person name="Barry K."/>
            <person name="Lindquist E."/>
            <person name="LaButti K."/>
            <person name="Lapidus A."/>
            <person name="Lucas S."/>
            <person name="Coutinho P."/>
            <person name="Gong Y."/>
            <person name="Samejima M."/>
            <person name="Mahadevan R."/>
            <person name="Abou-Zaid M."/>
            <person name="de Vries R.P."/>
            <person name="Igarashi K."/>
            <person name="Yadav J.S."/>
            <person name="Grigoriev I.V."/>
            <person name="Master E.R."/>
        </authorList>
    </citation>
    <scope>NUCLEOTIDE SEQUENCE [LARGE SCALE GENOMIC DNA]</scope>
    <source>
        <strain evidence="6 7">HHB-10118-sp</strain>
    </source>
</reference>
<dbReference type="InterPro" id="IPR036259">
    <property type="entry name" value="MFS_trans_sf"/>
</dbReference>
<evidence type="ECO:0000256" key="5">
    <source>
        <dbReference type="SAM" id="Phobius"/>
    </source>
</evidence>
<dbReference type="Gene3D" id="1.20.1250.20">
    <property type="entry name" value="MFS general substrate transporter like domains"/>
    <property type="match status" value="1"/>
</dbReference>
<feature type="transmembrane region" description="Helical" evidence="5">
    <location>
        <begin position="105"/>
        <end position="127"/>
    </location>
</feature>
<dbReference type="EMBL" id="JH930480">
    <property type="protein sequence ID" value="EKM49726.1"/>
    <property type="molecule type" value="Genomic_DNA"/>
</dbReference>
<name>K5UJI5_PHACS</name>
<keyword evidence="4 5" id="KW-0472">Membrane</keyword>
<dbReference type="GO" id="GO:0022857">
    <property type="term" value="F:transmembrane transporter activity"/>
    <property type="evidence" value="ECO:0007669"/>
    <property type="project" value="InterPro"/>
</dbReference>